<name>A0AAV9DIM6_ACOCL</name>
<protein>
    <submittedName>
        <fullName evidence="6">Potassium channel KOR2</fullName>
    </submittedName>
</protein>
<dbReference type="AlphaFoldDB" id="A0AAV9DIM6"/>
<keyword evidence="3" id="KW-0813">Transport</keyword>
<evidence type="ECO:0000256" key="2">
    <source>
        <dbReference type="ARBA" id="ARBA00022826"/>
    </source>
</evidence>
<keyword evidence="3" id="KW-0851">Voltage-gated channel</keyword>
<dbReference type="PANTHER" id="PTHR45743:SF4">
    <property type="entry name" value="POTASSIUM CHANNEL KOR2"/>
    <property type="match status" value="1"/>
</dbReference>
<dbReference type="GO" id="GO:0034702">
    <property type="term" value="C:monoatomic ion channel complex"/>
    <property type="evidence" value="ECO:0007669"/>
    <property type="project" value="UniProtKB-KW"/>
</dbReference>
<dbReference type="Proteomes" id="UP001180020">
    <property type="component" value="Unassembled WGS sequence"/>
</dbReference>
<evidence type="ECO:0000256" key="4">
    <source>
        <dbReference type="ARBA" id="ARBA00022958"/>
    </source>
</evidence>
<accession>A0AAV9DIM6</accession>
<evidence type="ECO:0000313" key="6">
    <source>
        <dbReference type="EMBL" id="KAK1300348.1"/>
    </source>
</evidence>
<keyword evidence="7" id="KW-1185">Reference proteome</keyword>
<keyword evidence="2" id="KW-0631">Potassium channel</keyword>
<gene>
    <name evidence="6" type="ORF">QJS10_CPB13g01075</name>
</gene>
<evidence type="ECO:0000313" key="7">
    <source>
        <dbReference type="Proteomes" id="UP001180020"/>
    </source>
</evidence>
<dbReference type="PANTHER" id="PTHR45743">
    <property type="entry name" value="POTASSIUM CHANNEL AKT1"/>
    <property type="match status" value="1"/>
</dbReference>
<organism evidence="6 7">
    <name type="scientific">Acorus calamus</name>
    <name type="common">Sweet flag</name>
    <dbReference type="NCBI Taxonomy" id="4465"/>
    <lineage>
        <taxon>Eukaryota</taxon>
        <taxon>Viridiplantae</taxon>
        <taxon>Streptophyta</taxon>
        <taxon>Embryophyta</taxon>
        <taxon>Tracheophyta</taxon>
        <taxon>Spermatophyta</taxon>
        <taxon>Magnoliopsida</taxon>
        <taxon>Liliopsida</taxon>
        <taxon>Acoraceae</taxon>
        <taxon>Acorus</taxon>
    </lineage>
</organism>
<dbReference type="GO" id="GO:0005249">
    <property type="term" value="F:voltage-gated potassium channel activity"/>
    <property type="evidence" value="ECO:0007669"/>
    <property type="project" value="InterPro"/>
</dbReference>
<dbReference type="EMBL" id="JAUJYO010000013">
    <property type="protein sequence ID" value="KAK1300348.1"/>
    <property type="molecule type" value="Genomic_DNA"/>
</dbReference>
<evidence type="ECO:0000256" key="5">
    <source>
        <dbReference type="ARBA" id="ARBA00023303"/>
    </source>
</evidence>
<keyword evidence="3" id="KW-0406">Ion transport</keyword>
<reference evidence="6" key="2">
    <citation type="submission" date="2023-06" db="EMBL/GenBank/DDBJ databases">
        <authorList>
            <person name="Ma L."/>
            <person name="Liu K.-W."/>
            <person name="Li Z."/>
            <person name="Hsiao Y.-Y."/>
            <person name="Qi Y."/>
            <person name="Fu T."/>
            <person name="Tang G."/>
            <person name="Zhang D."/>
            <person name="Sun W.-H."/>
            <person name="Liu D.-K."/>
            <person name="Li Y."/>
            <person name="Chen G.-Z."/>
            <person name="Liu X.-D."/>
            <person name="Liao X.-Y."/>
            <person name="Jiang Y.-T."/>
            <person name="Yu X."/>
            <person name="Hao Y."/>
            <person name="Huang J."/>
            <person name="Zhao X.-W."/>
            <person name="Ke S."/>
            <person name="Chen Y.-Y."/>
            <person name="Wu W.-L."/>
            <person name="Hsu J.-L."/>
            <person name="Lin Y.-F."/>
            <person name="Huang M.-D."/>
            <person name="Li C.-Y."/>
            <person name="Huang L."/>
            <person name="Wang Z.-W."/>
            <person name="Zhao X."/>
            <person name="Zhong W.-Y."/>
            <person name="Peng D.-H."/>
            <person name="Ahmad S."/>
            <person name="Lan S."/>
            <person name="Zhang J.-S."/>
            <person name="Tsai W.-C."/>
            <person name="Van De Peer Y."/>
            <person name="Liu Z.-J."/>
        </authorList>
    </citation>
    <scope>NUCLEOTIDE SEQUENCE</scope>
    <source>
        <strain evidence="6">CP</strain>
        <tissue evidence="6">Leaves</tissue>
    </source>
</reference>
<keyword evidence="5 6" id="KW-0407">Ion channel</keyword>
<dbReference type="InterPro" id="IPR045319">
    <property type="entry name" value="KAT/AKT"/>
</dbReference>
<evidence type="ECO:0000256" key="1">
    <source>
        <dbReference type="ARBA" id="ARBA00022538"/>
    </source>
</evidence>
<reference evidence="6" key="1">
    <citation type="journal article" date="2023" name="Nat. Commun.">
        <title>Diploid and tetraploid genomes of Acorus and the evolution of monocots.</title>
        <authorList>
            <person name="Ma L."/>
            <person name="Liu K.W."/>
            <person name="Li Z."/>
            <person name="Hsiao Y.Y."/>
            <person name="Qi Y."/>
            <person name="Fu T."/>
            <person name="Tang G.D."/>
            <person name="Zhang D."/>
            <person name="Sun W.H."/>
            <person name="Liu D.K."/>
            <person name="Li Y."/>
            <person name="Chen G.Z."/>
            <person name="Liu X.D."/>
            <person name="Liao X.Y."/>
            <person name="Jiang Y.T."/>
            <person name="Yu X."/>
            <person name="Hao Y."/>
            <person name="Huang J."/>
            <person name="Zhao X.W."/>
            <person name="Ke S."/>
            <person name="Chen Y.Y."/>
            <person name="Wu W.L."/>
            <person name="Hsu J.L."/>
            <person name="Lin Y.F."/>
            <person name="Huang M.D."/>
            <person name="Li C.Y."/>
            <person name="Huang L."/>
            <person name="Wang Z.W."/>
            <person name="Zhao X."/>
            <person name="Zhong W.Y."/>
            <person name="Peng D.H."/>
            <person name="Ahmad S."/>
            <person name="Lan S."/>
            <person name="Zhang J.S."/>
            <person name="Tsai W.C."/>
            <person name="Van de Peer Y."/>
            <person name="Liu Z.J."/>
        </authorList>
    </citation>
    <scope>NUCLEOTIDE SEQUENCE</scope>
    <source>
        <strain evidence="6">CP</strain>
    </source>
</reference>
<sequence>MIFMWSIYSSFFTPLEFSFFKGLPDHMTNLECVQFVFFADLILQFLVAYRDPHTYKMVHNKKSIALRSLSPTIVMETKTGGLHNGGGGEEGRGTRRTVAWDLWGWKERWWRGGDREEGSAN</sequence>
<evidence type="ECO:0000256" key="3">
    <source>
        <dbReference type="ARBA" id="ARBA00022882"/>
    </source>
</evidence>
<keyword evidence="4" id="KW-0630">Potassium</keyword>
<proteinExistence type="predicted"/>
<comment type="caution">
    <text evidence="6">The sequence shown here is derived from an EMBL/GenBank/DDBJ whole genome shotgun (WGS) entry which is preliminary data.</text>
</comment>
<keyword evidence="1" id="KW-0633">Potassium transport</keyword>